<feature type="region of interest" description="Disordered" evidence="7">
    <location>
        <begin position="1"/>
        <end position="23"/>
    </location>
</feature>
<organism evidence="9 10">
    <name type="scientific">Cyberlindnera jadinii (strain ATCC 18201 / CBS 1600 / BCRC 20928 / JCM 3617 / NBRC 0987 / NRRL Y-1542)</name>
    <name type="common">Torula yeast</name>
    <name type="synonym">Candida utilis</name>
    <dbReference type="NCBI Taxonomy" id="983966"/>
    <lineage>
        <taxon>Eukaryota</taxon>
        <taxon>Fungi</taxon>
        <taxon>Dikarya</taxon>
        <taxon>Ascomycota</taxon>
        <taxon>Saccharomycotina</taxon>
        <taxon>Saccharomycetes</taxon>
        <taxon>Phaffomycetales</taxon>
        <taxon>Phaffomycetaceae</taxon>
        <taxon>Cyberlindnera</taxon>
    </lineage>
</organism>
<evidence type="ECO:0000313" key="10">
    <source>
        <dbReference type="Proteomes" id="UP000094389"/>
    </source>
</evidence>
<dbReference type="PANTHER" id="PTHR15301:SF3">
    <property type="entry name" value="PROTEIN NSG1-RELATED"/>
    <property type="match status" value="1"/>
</dbReference>
<accession>A0A1E4S543</accession>
<dbReference type="GO" id="GO:0016126">
    <property type="term" value="P:sterol biosynthetic process"/>
    <property type="evidence" value="ECO:0007669"/>
    <property type="project" value="TreeGrafter"/>
</dbReference>
<dbReference type="Proteomes" id="UP000094389">
    <property type="component" value="Unassembled WGS sequence"/>
</dbReference>
<feature type="transmembrane region" description="Helical" evidence="8">
    <location>
        <begin position="152"/>
        <end position="170"/>
    </location>
</feature>
<feature type="transmembrane region" description="Helical" evidence="8">
    <location>
        <begin position="232"/>
        <end position="251"/>
    </location>
</feature>
<evidence type="ECO:0000313" key="9">
    <source>
        <dbReference type="EMBL" id="ODV74621.1"/>
    </source>
</evidence>
<dbReference type="STRING" id="983966.A0A1E4S543"/>
<reference evidence="9 10" key="1">
    <citation type="journal article" date="2016" name="Proc. Natl. Acad. Sci. U.S.A.">
        <title>Comparative genomics of biotechnologically important yeasts.</title>
        <authorList>
            <person name="Riley R."/>
            <person name="Haridas S."/>
            <person name="Wolfe K.H."/>
            <person name="Lopes M.R."/>
            <person name="Hittinger C.T."/>
            <person name="Goeker M."/>
            <person name="Salamov A.A."/>
            <person name="Wisecaver J.H."/>
            <person name="Long T.M."/>
            <person name="Calvey C.H."/>
            <person name="Aerts A.L."/>
            <person name="Barry K.W."/>
            <person name="Choi C."/>
            <person name="Clum A."/>
            <person name="Coughlan A.Y."/>
            <person name="Deshpande S."/>
            <person name="Douglass A.P."/>
            <person name="Hanson S.J."/>
            <person name="Klenk H.-P."/>
            <person name="LaButti K.M."/>
            <person name="Lapidus A."/>
            <person name="Lindquist E.A."/>
            <person name="Lipzen A.M."/>
            <person name="Meier-Kolthoff J.P."/>
            <person name="Ohm R.A."/>
            <person name="Otillar R.P."/>
            <person name="Pangilinan J.L."/>
            <person name="Peng Y."/>
            <person name="Rokas A."/>
            <person name="Rosa C.A."/>
            <person name="Scheuner C."/>
            <person name="Sibirny A.A."/>
            <person name="Slot J.C."/>
            <person name="Stielow J.B."/>
            <person name="Sun H."/>
            <person name="Kurtzman C.P."/>
            <person name="Blackwell M."/>
            <person name="Grigoriev I.V."/>
            <person name="Jeffries T.W."/>
        </authorList>
    </citation>
    <scope>NUCLEOTIDE SEQUENCE [LARGE SCALE GENOMIC DNA]</scope>
    <source>
        <strain evidence="10">ATCC 18201 / CBS 1600 / BCRC 20928 / JCM 3617 / NBRC 0987 / NRRL Y-1542</strain>
    </source>
</reference>
<keyword evidence="6 8" id="KW-0472">Membrane</keyword>
<evidence type="ECO:0000256" key="6">
    <source>
        <dbReference type="ARBA" id="ARBA00023136"/>
    </source>
</evidence>
<name>A0A1E4S543_CYBJN</name>
<dbReference type="RefSeq" id="XP_020071660.1">
    <property type="nucleotide sequence ID" value="XM_020214478.1"/>
</dbReference>
<keyword evidence="3 8" id="KW-0812">Transmembrane</keyword>
<dbReference type="EMBL" id="KV453927">
    <property type="protein sequence ID" value="ODV74621.1"/>
    <property type="molecule type" value="Genomic_DNA"/>
</dbReference>
<keyword evidence="10" id="KW-1185">Reference proteome</keyword>
<evidence type="ECO:0000256" key="1">
    <source>
        <dbReference type="ARBA" id="ARBA00004477"/>
    </source>
</evidence>
<evidence type="ECO:0000256" key="4">
    <source>
        <dbReference type="ARBA" id="ARBA00022824"/>
    </source>
</evidence>
<feature type="compositionally biased region" description="Polar residues" evidence="7">
    <location>
        <begin position="1"/>
        <end position="11"/>
    </location>
</feature>
<dbReference type="AlphaFoldDB" id="A0A1E4S543"/>
<dbReference type="InterPro" id="IPR025929">
    <property type="entry name" value="INSIG_fam"/>
</dbReference>
<keyword evidence="5 8" id="KW-1133">Transmembrane helix</keyword>
<dbReference type="Pfam" id="PF07281">
    <property type="entry name" value="INSIG"/>
    <property type="match status" value="1"/>
</dbReference>
<dbReference type="GeneID" id="30988874"/>
<feature type="transmembrane region" description="Helical" evidence="8">
    <location>
        <begin position="119"/>
        <end position="140"/>
    </location>
</feature>
<evidence type="ECO:0000256" key="2">
    <source>
        <dbReference type="ARBA" id="ARBA00007475"/>
    </source>
</evidence>
<dbReference type="GO" id="GO:0005789">
    <property type="term" value="C:endoplasmic reticulum membrane"/>
    <property type="evidence" value="ECO:0007669"/>
    <property type="project" value="UniProtKB-SubCell"/>
</dbReference>
<evidence type="ECO:0000256" key="8">
    <source>
        <dbReference type="SAM" id="Phobius"/>
    </source>
</evidence>
<evidence type="ECO:0000256" key="7">
    <source>
        <dbReference type="SAM" id="MobiDB-lite"/>
    </source>
</evidence>
<evidence type="ECO:0000256" key="5">
    <source>
        <dbReference type="ARBA" id="ARBA00022989"/>
    </source>
</evidence>
<evidence type="ECO:0008006" key="11">
    <source>
        <dbReference type="Google" id="ProtNLM"/>
    </source>
</evidence>
<dbReference type="PANTHER" id="PTHR15301">
    <property type="entry name" value="INSULIN-INDUCED GENE 1"/>
    <property type="match status" value="1"/>
</dbReference>
<protein>
    <recommendedName>
        <fullName evidence="11">INSIG-domain-containing protein</fullName>
    </recommendedName>
</protein>
<comment type="subcellular location">
    <subcellularLocation>
        <location evidence="1">Endoplasmic reticulum membrane</location>
        <topology evidence="1">Multi-pass membrane protein</topology>
    </subcellularLocation>
</comment>
<gene>
    <name evidence="9" type="ORF">CYBJADRAFT_166420</name>
</gene>
<keyword evidence="4" id="KW-0256">Endoplasmic reticulum</keyword>
<sequence length="264" mass="28894">MSALDQSTDTDLTAPGLSSIYENGNDESYTDLYEELSANLGKHNDEPELIHRKKTSCLYRVLHIAFSLTVLGSLGLLYNQVGQHIHDNHILVPQLASKPLNIGYNIINSILGGRASTPLLYAIEGVFFGVLLPVFDKYVFKSSSKSNGVLDSSNIIPSAVAFLGVVFAVRKIEWTSSIQAAVAWSMLSPCLWFLLDGTTAGIVTGTLIGSLASISVAVVEGLPVAFYKDLEFIATMLWLGNFYFFGVIIFGKVGRYLFNEQWIL</sequence>
<dbReference type="OrthoDB" id="205546at2759"/>
<proteinExistence type="inferred from homology"/>
<evidence type="ECO:0000256" key="3">
    <source>
        <dbReference type="ARBA" id="ARBA00022692"/>
    </source>
</evidence>
<comment type="similarity">
    <text evidence="2">Belongs to the INSIG family.</text>
</comment>